<proteinExistence type="inferred from homology"/>
<dbReference type="PRINTS" id="PR00081">
    <property type="entry name" value="GDHRDH"/>
</dbReference>
<comment type="caution">
    <text evidence="3">The sequence shown here is derived from an EMBL/GenBank/DDBJ whole genome shotgun (WGS) entry which is preliminary data.</text>
</comment>
<dbReference type="GO" id="GO:0030497">
    <property type="term" value="P:fatty acid elongation"/>
    <property type="evidence" value="ECO:0007669"/>
    <property type="project" value="TreeGrafter"/>
</dbReference>
<dbReference type="EMBL" id="FCOL02000012">
    <property type="protein sequence ID" value="SAL57440.1"/>
    <property type="molecule type" value="Genomic_DNA"/>
</dbReference>
<dbReference type="Gene3D" id="3.40.50.720">
    <property type="entry name" value="NAD(P)-binding Rossmann-like Domain"/>
    <property type="match status" value="1"/>
</dbReference>
<dbReference type="Pfam" id="PF13561">
    <property type="entry name" value="adh_short_C2"/>
    <property type="match status" value="1"/>
</dbReference>
<dbReference type="AlphaFoldDB" id="A0A158IN05"/>
<dbReference type="FunFam" id="3.40.50.720:FF:000084">
    <property type="entry name" value="Short-chain dehydrogenase reductase"/>
    <property type="match status" value="1"/>
</dbReference>
<protein>
    <submittedName>
        <fullName evidence="3">Short-chain dehydrogenase/reductase SDR</fullName>
    </submittedName>
</protein>
<dbReference type="Proteomes" id="UP000054925">
    <property type="component" value="Unassembled WGS sequence"/>
</dbReference>
<dbReference type="InterPro" id="IPR036291">
    <property type="entry name" value="NAD(P)-bd_dom_sf"/>
</dbReference>
<name>A0A158IN05_9BURK</name>
<evidence type="ECO:0000259" key="2">
    <source>
        <dbReference type="SMART" id="SM00822"/>
    </source>
</evidence>
<sequence>MSDSRLLEGKVAVISGAASPRGIGMATARMFAKHGAKVAILDLDEAQAKEAAASIGAEHRGYVCNVTDRQACDDAVAKVVADFGTIDVLINNAGITQAAKFLDIDPQSWDRILDVNLRGVLYLSQAVVPQMKKQKSGSIGCMSSVSAQRGGGILGGPHYSAAKAGVLGLAKAMARELGSDGIRVNCVTPGLIQTDINAGKIPEDKRGEILAGIPAGRLGVPDDVAGAFLFLAADISSYITGAVIDVNGGMLIHG</sequence>
<dbReference type="InterPro" id="IPR057326">
    <property type="entry name" value="KR_dom"/>
</dbReference>
<accession>A0A158IN05</accession>
<dbReference type="NCBIfam" id="NF005559">
    <property type="entry name" value="PRK07231.1"/>
    <property type="match status" value="1"/>
</dbReference>
<dbReference type="PANTHER" id="PTHR42760:SF135">
    <property type="entry name" value="BLL7886 PROTEIN"/>
    <property type="match status" value="1"/>
</dbReference>
<dbReference type="PANTHER" id="PTHR42760">
    <property type="entry name" value="SHORT-CHAIN DEHYDROGENASES/REDUCTASES FAMILY MEMBER"/>
    <property type="match status" value="1"/>
</dbReference>
<dbReference type="OrthoDB" id="9806974at2"/>
<dbReference type="GO" id="GO:0016616">
    <property type="term" value="F:oxidoreductase activity, acting on the CH-OH group of donors, NAD or NADP as acceptor"/>
    <property type="evidence" value="ECO:0007669"/>
    <property type="project" value="UniProtKB-ARBA"/>
</dbReference>
<dbReference type="InterPro" id="IPR020904">
    <property type="entry name" value="Sc_DH/Rdtase_CS"/>
</dbReference>
<feature type="domain" description="Ketoreductase" evidence="2">
    <location>
        <begin position="10"/>
        <end position="190"/>
    </location>
</feature>
<dbReference type="SUPFAM" id="SSF51735">
    <property type="entry name" value="NAD(P)-binding Rossmann-fold domains"/>
    <property type="match status" value="1"/>
</dbReference>
<organism evidence="3 4">
    <name type="scientific">Caballeronia terrestris</name>
    <dbReference type="NCBI Taxonomy" id="1226301"/>
    <lineage>
        <taxon>Bacteria</taxon>
        <taxon>Pseudomonadati</taxon>
        <taxon>Pseudomonadota</taxon>
        <taxon>Betaproteobacteria</taxon>
        <taxon>Burkholderiales</taxon>
        <taxon>Burkholderiaceae</taxon>
        <taxon>Caballeronia</taxon>
    </lineage>
</organism>
<evidence type="ECO:0000313" key="4">
    <source>
        <dbReference type="Proteomes" id="UP000054925"/>
    </source>
</evidence>
<evidence type="ECO:0000313" key="3">
    <source>
        <dbReference type="EMBL" id="SAL57440.1"/>
    </source>
</evidence>
<gene>
    <name evidence="3" type="ORF">AWB67_02635</name>
</gene>
<dbReference type="InterPro" id="IPR002347">
    <property type="entry name" value="SDR_fam"/>
</dbReference>
<dbReference type="NCBIfam" id="NF009466">
    <property type="entry name" value="PRK12826.1-2"/>
    <property type="match status" value="1"/>
</dbReference>
<dbReference type="RefSeq" id="WP_087656654.1">
    <property type="nucleotide sequence ID" value="NZ_FCOL02000012.1"/>
</dbReference>
<dbReference type="PROSITE" id="PS00061">
    <property type="entry name" value="ADH_SHORT"/>
    <property type="match status" value="1"/>
</dbReference>
<reference evidence="3" key="1">
    <citation type="submission" date="2016-01" db="EMBL/GenBank/DDBJ databases">
        <authorList>
            <person name="Peeters C."/>
        </authorList>
    </citation>
    <scope>NUCLEOTIDE SEQUENCE [LARGE SCALE GENOMIC DNA]</scope>
    <source>
        <strain evidence="3">LMG 22937</strain>
    </source>
</reference>
<dbReference type="SMART" id="SM00822">
    <property type="entry name" value="PKS_KR"/>
    <property type="match status" value="1"/>
</dbReference>
<comment type="similarity">
    <text evidence="1">Belongs to the short-chain dehydrogenases/reductases (SDR) family.</text>
</comment>
<evidence type="ECO:0000256" key="1">
    <source>
        <dbReference type="ARBA" id="ARBA00006484"/>
    </source>
</evidence>
<dbReference type="PRINTS" id="PR00080">
    <property type="entry name" value="SDRFAMILY"/>
</dbReference>
<keyword evidence="4" id="KW-1185">Reference proteome</keyword>